<dbReference type="Proteomes" id="UP001500880">
    <property type="component" value="Unassembled WGS sequence"/>
</dbReference>
<organism evidence="2 3">
    <name type="scientific">Salinibacillus aidingensis</name>
    <dbReference type="NCBI Taxonomy" id="237684"/>
    <lineage>
        <taxon>Bacteria</taxon>
        <taxon>Bacillati</taxon>
        <taxon>Bacillota</taxon>
        <taxon>Bacilli</taxon>
        <taxon>Bacillales</taxon>
        <taxon>Bacillaceae</taxon>
        <taxon>Salinibacillus</taxon>
    </lineage>
</organism>
<dbReference type="EMBL" id="BAAADO010000003">
    <property type="protein sequence ID" value="GAA0493146.1"/>
    <property type="molecule type" value="Genomic_DNA"/>
</dbReference>
<feature type="transmembrane region" description="Helical" evidence="1">
    <location>
        <begin position="7"/>
        <end position="27"/>
    </location>
</feature>
<reference evidence="2 3" key="1">
    <citation type="journal article" date="2019" name="Int. J. Syst. Evol. Microbiol.">
        <title>The Global Catalogue of Microorganisms (GCM) 10K type strain sequencing project: providing services to taxonomists for standard genome sequencing and annotation.</title>
        <authorList>
            <consortium name="The Broad Institute Genomics Platform"/>
            <consortium name="The Broad Institute Genome Sequencing Center for Infectious Disease"/>
            <person name="Wu L."/>
            <person name="Ma J."/>
        </authorList>
    </citation>
    <scope>NUCLEOTIDE SEQUENCE [LARGE SCALE GENOMIC DNA]</scope>
    <source>
        <strain evidence="2 3">JCM 12389</strain>
    </source>
</reference>
<feature type="transmembrane region" description="Helical" evidence="1">
    <location>
        <begin position="33"/>
        <end position="54"/>
    </location>
</feature>
<keyword evidence="1" id="KW-1133">Transmembrane helix</keyword>
<keyword evidence="1" id="KW-0812">Transmembrane</keyword>
<evidence type="ECO:0000313" key="3">
    <source>
        <dbReference type="Proteomes" id="UP001500880"/>
    </source>
</evidence>
<evidence type="ECO:0000313" key="2">
    <source>
        <dbReference type="EMBL" id="GAA0493146.1"/>
    </source>
</evidence>
<comment type="caution">
    <text evidence="2">The sequence shown here is derived from an EMBL/GenBank/DDBJ whole genome shotgun (WGS) entry which is preliminary data.</text>
</comment>
<dbReference type="RefSeq" id="WP_343840183.1">
    <property type="nucleotide sequence ID" value="NZ_BAAADO010000003.1"/>
</dbReference>
<accession>A0ABN1B9I4</accession>
<gene>
    <name evidence="2" type="ORF">GCM10008986_19500</name>
</gene>
<sequence length="60" mass="6872">MASSERKWALVILITVLLAYILPYTIFTNVSAWYGSFLLWTGLTIVIIGVNYFITKDWGK</sequence>
<protein>
    <recommendedName>
        <fullName evidence="4">SPW repeat-containing protein</fullName>
    </recommendedName>
</protein>
<keyword evidence="3" id="KW-1185">Reference proteome</keyword>
<evidence type="ECO:0000256" key="1">
    <source>
        <dbReference type="SAM" id="Phobius"/>
    </source>
</evidence>
<evidence type="ECO:0008006" key="4">
    <source>
        <dbReference type="Google" id="ProtNLM"/>
    </source>
</evidence>
<keyword evidence="1" id="KW-0472">Membrane</keyword>
<proteinExistence type="predicted"/>
<name>A0ABN1B9I4_9BACI</name>